<protein>
    <submittedName>
        <fullName evidence="6">Transcriptional regulator GcvA</fullName>
    </submittedName>
</protein>
<dbReference type="EMBL" id="JAGSPM010000003">
    <property type="protein sequence ID" value="MBR7746097.1"/>
    <property type="molecule type" value="Genomic_DNA"/>
</dbReference>
<evidence type="ECO:0000256" key="2">
    <source>
        <dbReference type="ARBA" id="ARBA00023015"/>
    </source>
</evidence>
<dbReference type="GO" id="GO:0003700">
    <property type="term" value="F:DNA-binding transcription factor activity"/>
    <property type="evidence" value="ECO:0007669"/>
    <property type="project" value="InterPro"/>
</dbReference>
<dbReference type="InterPro" id="IPR058163">
    <property type="entry name" value="LysR-type_TF_proteobact-type"/>
</dbReference>
<evidence type="ECO:0000313" key="6">
    <source>
        <dbReference type="EMBL" id="MBR7746097.1"/>
    </source>
</evidence>
<name>A0A941DH06_9BURK</name>
<evidence type="ECO:0000256" key="4">
    <source>
        <dbReference type="ARBA" id="ARBA00023163"/>
    </source>
</evidence>
<dbReference type="Gene3D" id="1.10.10.10">
    <property type="entry name" value="Winged helix-like DNA-binding domain superfamily/Winged helix DNA-binding domain"/>
    <property type="match status" value="1"/>
</dbReference>
<dbReference type="Gene3D" id="3.40.190.10">
    <property type="entry name" value="Periplasmic binding protein-like II"/>
    <property type="match status" value="2"/>
</dbReference>
<dbReference type="InterPro" id="IPR036390">
    <property type="entry name" value="WH_DNA-bd_sf"/>
</dbReference>
<keyword evidence="2" id="KW-0805">Transcription regulation</keyword>
<evidence type="ECO:0000313" key="7">
    <source>
        <dbReference type="Proteomes" id="UP000680158"/>
    </source>
</evidence>
<dbReference type="Proteomes" id="UP000680158">
    <property type="component" value="Unassembled WGS sequence"/>
</dbReference>
<reference evidence="6 7" key="1">
    <citation type="submission" date="2021-04" db="EMBL/GenBank/DDBJ databases">
        <title>novel species isolated from subtropical streams in China.</title>
        <authorList>
            <person name="Lu H."/>
        </authorList>
    </citation>
    <scope>NUCLEOTIDE SEQUENCE [LARGE SCALE GENOMIC DNA]</scope>
    <source>
        <strain evidence="6 7">BYS107W</strain>
    </source>
</reference>
<comment type="caution">
    <text evidence="6">The sequence shown here is derived from an EMBL/GenBank/DDBJ whole genome shotgun (WGS) entry which is preliminary data.</text>
</comment>
<dbReference type="PANTHER" id="PTHR30537">
    <property type="entry name" value="HTH-TYPE TRANSCRIPTIONAL REGULATOR"/>
    <property type="match status" value="1"/>
</dbReference>
<evidence type="ECO:0000259" key="5">
    <source>
        <dbReference type="PROSITE" id="PS50931"/>
    </source>
</evidence>
<dbReference type="SUPFAM" id="SSF46785">
    <property type="entry name" value="Winged helix' DNA-binding domain"/>
    <property type="match status" value="1"/>
</dbReference>
<dbReference type="Pfam" id="PF00126">
    <property type="entry name" value="HTH_1"/>
    <property type="match status" value="1"/>
</dbReference>
<keyword evidence="7" id="KW-1185">Reference proteome</keyword>
<keyword evidence="3" id="KW-0238">DNA-binding</keyword>
<accession>A0A941DH06</accession>
<dbReference type="NCBIfam" id="NF008352">
    <property type="entry name" value="PRK11139.1"/>
    <property type="match status" value="1"/>
</dbReference>
<comment type="similarity">
    <text evidence="1">Belongs to the LysR transcriptional regulatory family.</text>
</comment>
<dbReference type="PRINTS" id="PR00039">
    <property type="entry name" value="HTHLYSR"/>
</dbReference>
<dbReference type="AlphaFoldDB" id="A0A941DH06"/>
<sequence>MFPTSLNSLLTFEAAARHKSYSLAAAELHITHSAISQQMRLLEKSLGVSLFERKGRQMQLTAEGLQLHKQIQPALRQITRALAQVKTEKRMPAIRVATLQSFATFWLLPRLGQFQATHPDLVIHIQAAIGLVNLDKTQTDIAIRFGLGKWEDYDAEKLLDDQLYPVCSPDFNAGRFPSSPKQLHRFRILCVENGREWLNWSQYAGVDIASFQHETHHSDSNLMLTAAKAGQGIAVARHSLVAGEIAAGNLVRLFDVIAPSDYSYYLVTPKDLQKSAALLAFETWLKSEAKAFASDELV</sequence>
<dbReference type="InterPro" id="IPR036388">
    <property type="entry name" value="WH-like_DNA-bd_sf"/>
</dbReference>
<gene>
    <name evidence="6" type="primary">gcvA</name>
    <name evidence="6" type="ORF">KDM92_05850</name>
</gene>
<keyword evidence="4" id="KW-0804">Transcription</keyword>
<dbReference type="InterPro" id="IPR005119">
    <property type="entry name" value="LysR_subst-bd"/>
</dbReference>
<evidence type="ECO:0000256" key="3">
    <source>
        <dbReference type="ARBA" id="ARBA00023125"/>
    </source>
</evidence>
<dbReference type="PANTHER" id="PTHR30537:SF79">
    <property type="entry name" value="TRANSCRIPTIONAL REGULATOR-RELATED"/>
    <property type="match status" value="1"/>
</dbReference>
<dbReference type="GO" id="GO:0006351">
    <property type="term" value="P:DNA-templated transcription"/>
    <property type="evidence" value="ECO:0007669"/>
    <property type="project" value="TreeGrafter"/>
</dbReference>
<dbReference type="RefSeq" id="WP_212683471.1">
    <property type="nucleotide sequence ID" value="NZ_JAGSPM010000003.1"/>
</dbReference>
<dbReference type="FunFam" id="1.10.10.10:FF:000001">
    <property type="entry name" value="LysR family transcriptional regulator"/>
    <property type="match status" value="1"/>
</dbReference>
<dbReference type="Pfam" id="PF03466">
    <property type="entry name" value="LysR_substrate"/>
    <property type="match status" value="1"/>
</dbReference>
<dbReference type="SUPFAM" id="SSF53850">
    <property type="entry name" value="Periplasmic binding protein-like II"/>
    <property type="match status" value="1"/>
</dbReference>
<feature type="domain" description="HTH lysR-type" evidence="5">
    <location>
        <begin position="4"/>
        <end position="61"/>
    </location>
</feature>
<evidence type="ECO:0000256" key="1">
    <source>
        <dbReference type="ARBA" id="ARBA00009437"/>
    </source>
</evidence>
<proteinExistence type="inferred from homology"/>
<dbReference type="InterPro" id="IPR000847">
    <property type="entry name" value="LysR_HTH_N"/>
</dbReference>
<dbReference type="GO" id="GO:0043565">
    <property type="term" value="F:sequence-specific DNA binding"/>
    <property type="evidence" value="ECO:0007669"/>
    <property type="project" value="TreeGrafter"/>
</dbReference>
<dbReference type="PROSITE" id="PS50931">
    <property type="entry name" value="HTH_LYSR"/>
    <property type="match status" value="1"/>
</dbReference>
<organism evidence="6 7">
    <name type="scientific">Undibacterium baiyunense</name>
    <dbReference type="NCBI Taxonomy" id="2828731"/>
    <lineage>
        <taxon>Bacteria</taxon>
        <taxon>Pseudomonadati</taxon>
        <taxon>Pseudomonadota</taxon>
        <taxon>Betaproteobacteria</taxon>
        <taxon>Burkholderiales</taxon>
        <taxon>Oxalobacteraceae</taxon>
        <taxon>Undibacterium</taxon>
    </lineage>
</organism>
<dbReference type="CDD" id="cd08432">
    <property type="entry name" value="PBP2_GcdR_TrpI_HvrB_AmpR_like"/>
    <property type="match status" value="1"/>
</dbReference>